<dbReference type="PANTHER" id="PTHR33204">
    <property type="entry name" value="TRANSCRIPTIONAL REGULATOR, MARR FAMILY"/>
    <property type="match status" value="1"/>
</dbReference>
<organism evidence="5 6">
    <name type="scientific">Candidatus Nephthysia bennettiae</name>
    <dbReference type="NCBI Taxonomy" id="3127016"/>
    <lineage>
        <taxon>Bacteria</taxon>
        <taxon>Bacillati</taxon>
        <taxon>Candidatus Dormiibacterota</taxon>
        <taxon>Candidatus Dormibacteria</taxon>
        <taxon>Candidatus Dormibacterales</taxon>
        <taxon>Candidatus Dormibacteraceae</taxon>
        <taxon>Candidatus Nephthysia</taxon>
    </lineage>
</organism>
<name>A0A934NA61_9BACT</name>
<protein>
    <submittedName>
        <fullName evidence="5">Helix-turn-helix transcriptional regulator</fullName>
    </submittedName>
</protein>
<evidence type="ECO:0000313" key="5">
    <source>
        <dbReference type="EMBL" id="MBJ7599434.1"/>
    </source>
</evidence>
<keyword evidence="6" id="KW-1185">Reference proteome</keyword>
<keyword evidence="1" id="KW-0805">Transcription regulation</keyword>
<keyword evidence="3" id="KW-0804">Transcription</keyword>
<keyword evidence="2" id="KW-0238">DNA-binding</keyword>
<dbReference type="SUPFAM" id="SSF46785">
    <property type="entry name" value="Winged helix' DNA-binding domain"/>
    <property type="match status" value="1"/>
</dbReference>
<dbReference type="InterPro" id="IPR036390">
    <property type="entry name" value="WH_DNA-bd_sf"/>
</dbReference>
<dbReference type="Proteomes" id="UP000612893">
    <property type="component" value="Unassembled WGS sequence"/>
</dbReference>
<dbReference type="InterPro" id="IPR036388">
    <property type="entry name" value="WH-like_DNA-bd_sf"/>
</dbReference>
<dbReference type="InterPro" id="IPR002577">
    <property type="entry name" value="HTH_HxlR"/>
</dbReference>
<sequence length="114" mass="12630">MYPAELGCETVSRFRCDERHLRVLGLVGKRWTLPILATLLDGPARFSELGRCVPGLSDRVMSERLQELCEGGLVERQVEPGPPLATKYRLTAAGERLRPALQHLLEAALAIPEP</sequence>
<evidence type="ECO:0000256" key="3">
    <source>
        <dbReference type="ARBA" id="ARBA00023163"/>
    </source>
</evidence>
<evidence type="ECO:0000256" key="2">
    <source>
        <dbReference type="ARBA" id="ARBA00023125"/>
    </source>
</evidence>
<dbReference type="Pfam" id="PF01638">
    <property type="entry name" value="HxlR"/>
    <property type="match status" value="1"/>
</dbReference>
<evidence type="ECO:0000313" key="6">
    <source>
        <dbReference type="Proteomes" id="UP000612893"/>
    </source>
</evidence>
<gene>
    <name evidence="5" type="ORF">JF922_15320</name>
</gene>
<dbReference type="PROSITE" id="PS51118">
    <property type="entry name" value="HTH_HXLR"/>
    <property type="match status" value="1"/>
</dbReference>
<evidence type="ECO:0000256" key="1">
    <source>
        <dbReference type="ARBA" id="ARBA00023015"/>
    </source>
</evidence>
<reference evidence="5" key="1">
    <citation type="submission" date="2020-10" db="EMBL/GenBank/DDBJ databases">
        <title>Ca. Dormibacterota MAGs.</title>
        <authorList>
            <person name="Montgomery K."/>
        </authorList>
    </citation>
    <scope>NUCLEOTIDE SEQUENCE [LARGE SCALE GENOMIC DNA]</scope>
    <source>
        <strain evidence="5">SC8812_S17_10</strain>
    </source>
</reference>
<dbReference type="PANTHER" id="PTHR33204:SF37">
    <property type="entry name" value="HTH-TYPE TRANSCRIPTIONAL REGULATOR YODB"/>
    <property type="match status" value="1"/>
</dbReference>
<dbReference type="AlphaFoldDB" id="A0A934NA61"/>
<proteinExistence type="predicted"/>
<feature type="domain" description="HTH hxlR-type" evidence="4">
    <location>
        <begin position="16"/>
        <end position="114"/>
    </location>
</feature>
<accession>A0A934NA61</accession>
<dbReference type="Gene3D" id="1.10.10.10">
    <property type="entry name" value="Winged helix-like DNA-binding domain superfamily/Winged helix DNA-binding domain"/>
    <property type="match status" value="1"/>
</dbReference>
<evidence type="ECO:0000259" key="4">
    <source>
        <dbReference type="PROSITE" id="PS51118"/>
    </source>
</evidence>
<dbReference type="EMBL" id="JAEKNR010000154">
    <property type="protein sequence ID" value="MBJ7599434.1"/>
    <property type="molecule type" value="Genomic_DNA"/>
</dbReference>
<comment type="caution">
    <text evidence="5">The sequence shown here is derived from an EMBL/GenBank/DDBJ whole genome shotgun (WGS) entry which is preliminary data.</text>
</comment>
<dbReference type="GO" id="GO:0003677">
    <property type="term" value="F:DNA binding"/>
    <property type="evidence" value="ECO:0007669"/>
    <property type="project" value="UniProtKB-KW"/>
</dbReference>